<feature type="domain" description="ABC3 transporter permease C-terminal" evidence="7">
    <location>
        <begin position="290"/>
        <end position="405"/>
    </location>
</feature>
<dbReference type="EMBL" id="MDGQ01000005">
    <property type="protein sequence ID" value="OEK04766.1"/>
    <property type="molecule type" value="Genomic_DNA"/>
</dbReference>
<evidence type="ECO:0000256" key="2">
    <source>
        <dbReference type="ARBA" id="ARBA00022475"/>
    </source>
</evidence>
<evidence type="ECO:0000259" key="7">
    <source>
        <dbReference type="Pfam" id="PF02687"/>
    </source>
</evidence>
<feature type="transmembrane region" description="Helical" evidence="6">
    <location>
        <begin position="422"/>
        <end position="442"/>
    </location>
</feature>
<feature type="transmembrane region" description="Helical" evidence="6">
    <location>
        <begin position="378"/>
        <end position="401"/>
    </location>
</feature>
<dbReference type="PANTHER" id="PTHR30572:SF18">
    <property type="entry name" value="ABC-TYPE MACROLIDE FAMILY EXPORT SYSTEM PERMEASE COMPONENT 2"/>
    <property type="match status" value="1"/>
</dbReference>
<dbReference type="OrthoDB" id="5933722at2"/>
<accession>A0A1E5T085</accession>
<evidence type="ECO:0000256" key="3">
    <source>
        <dbReference type="ARBA" id="ARBA00022692"/>
    </source>
</evidence>
<feature type="domain" description="ABC3 transporter permease C-terminal" evidence="7">
    <location>
        <begin position="667"/>
        <end position="780"/>
    </location>
</feature>
<gene>
    <name evidence="9" type="ORF">BFP71_15075</name>
</gene>
<dbReference type="Pfam" id="PF02687">
    <property type="entry name" value="FtsX"/>
    <property type="match status" value="2"/>
</dbReference>
<comment type="caution">
    <text evidence="9">The sequence shown here is derived from an EMBL/GenBank/DDBJ whole genome shotgun (WGS) entry which is preliminary data.</text>
</comment>
<reference evidence="9 10" key="1">
    <citation type="submission" date="2016-08" db="EMBL/GenBank/DDBJ databases">
        <title>Draft genome of Fabibacter sp. strain SK-8.</title>
        <authorList>
            <person name="Wong S.-K."/>
            <person name="Hamasaki K."/>
            <person name="Yoshizawa S."/>
        </authorList>
    </citation>
    <scope>NUCLEOTIDE SEQUENCE [LARGE SCALE GENOMIC DNA]</scope>
    <source>
        <strain evidence="9 10">SK-8</strain>
    </source>
</reference>
<evidence type="ECO:0000313" key="9">
    <source>
        <dbReference type="EMBL" id="OEK04766.1"/>
    </source>
</evidence>
<comment type="subcellular location">
    <subcellularLocation>
        <location evidence="1">Cell membrane</location>
        <topology evidence="1">Multi-pass membrane protein</topology>
    </subcellularLocation>
</comment>
<dbReference type="AlphaFoldDB" id="A0A1E5T085"/>
<dbReference type="PANTHER" id="PTHR30572">
    <property type="entry name" value="MEMBRANE COMPONENT OF TRANSPORTER-RELATED"/>
    <property type="match status" value="1"/>
</dbReference>
<evidence type="ECO:0000256" key="1">
    <source>
        <dbReference type="ARBA" id="ARBA00004651"/>
    </source>
</evidence>
<feature type="transmembrane region" description="Helical" evidence="6">
    <location>
        <begin position="335"/>
        <end position="358"/>
    </location>
</feature>
<proteinExistence type="predicted"/>
<dbReference type="InterPro" id="IPR025857">
    <property type="entry name" value="MacB_PCD"/>
</dbReference>
<dbReference type="Proteomes" id="UP000095552">
    <property type="component" value="Unassembled WGS sequence"/>
</dbReference>
<evidence type="ECO:0000259" key="8">
    <source>
        <dbReference type="Pfam" id="PF12704"/>
    </source>
</evidence>
<evidence type="ECO:0008006" key="11">
    <source>
        <dbReference type="Google" id="ProtNLM"/>
    </source>
</evidence>
<dbReference type="Pfam" id="PF12704">
    <property type="entry name" value="MacB_PCD"/>
    <property type="match status" value="1"/>
</dbReference>
<keyword evidence="10" id="KW-1185">Reference proteome</keyword>
<keyword evidence="5 6" id="KW-0472">Membrane</keyword>
<dbReference type="STRING" id="1563681.BFP71_15075"/>
<dbReference type="InterPro" id="IPR003838">
    <property type="entry name" value="ABC3_permease_C"/>
</dbReference>
<sequence>MLYNFIKISLRHIRKDRLHAIVNITGLAIGMACFIVLIVYVNNEYNYDASNPNKDLIYQVYMTDSVGVSDGPDRLMAPLGPLAKEAIPEIESFARIGVRGDLEVSAVGNDFILPKIHSVDNTVIDFFDFEFLDAETEGFELRENDIILSESAANKVFGNATNAIGKTFEIVGYKDFIVSAVFKDLPKNSHLALDYLISFNNVRDLTFFKIFNYKIDLTKWDISSFPTYIKVDQPINDVQLIADKIEKAIAPNTGEVIIKLVPLDEIYLSDWNTSYFKPKGERAYVNLYAAIALIILIVAVVNYTNLSTARFSKRAKEVGVRKVLGGYRSQLVQQFLVESITMSLFSTVLAVCLAEISMPYFNSYTGKSVQIPYGSFSTYLYFLAFTIIVGLVAGIYPSLFLSRFKPLKSIRNKSHKSSFRRTLVGLQFAICLVLMALTGIVYNQYQYMRDLDVGFNTDNLITVPLRDEGLQKSYQNFKNDLLSSPQISGVVGSSFNIFSGGRKIETDIEGSEEDLPIVYERVERGFFELMGMQISEGTTFKDIPISETRGALIVNEATLSTMNWDSGLNKRLMDLEVNKVTGVVKNFIYGTAKERVEPLMFTTTQGNRGEFSNVYIRYNGDASEVLRTIAKIFNSYATYSAFEYTFLEDHFAAKYEAEEKLSQAFSLFSLLALFIASLGIFGLSVFMAETRLKEIGIRKVFGAEVRQIVWMLNSSTTLLICAVAVFVMPIVYIYSNRWLQAFANRIELNLLYFAMPIVFLIISVWIIQLYQSLKSAKLNPVVSLRNE</sequence>
<dbReference type="InterPro" id="IPR050250">
    <property type="entry name" value="Macrolide_Exporter_MacB"/>
</dbReference>
<feature type="transmembrane region" description="Helical" evidence="6">
    <location>
        <begin position="664"/>
        <end position="687"/>
    </location>
</feature>
<keyword evidence="2" id="KW-1003">Cell membrane</keyword>
<evidence type="ECO:0000256" key="4">
    <source>
        <dbReference type="ARBA" id="ARBA00022989"/>
    </source>
</evidence>
<dbReference type="GO" id="GO:0005886">
    <property type="term" value="C:plasma membrane"/>
    <property type="evidence" value="ECO:0007669"/>
    <property type="project" value="UniProtKB-SubCell"/>
</dbReference>
<evidence type="ECO:0000313" key="10">
    <source>
        <dbReference type="Proteomes" id="UP000095552"/>
    </source>
</evidence>
<keyword evidence="4 6" id="KW-1133">Transmembrane helix</keyword>
<feature type="domain" description="MacB-like periplasmic core" evidence="8">
    <location>
        <begin position="21"/>
        <end position="201"/>
    </location>
</feature>
<dbReference type="PROSITE" id="PS51257">
    <property type="entry name" value="PROKAR_LIPOPROTEIN"/>
    <property type="match status" value="1"/>
</dbReference>
<feature type="transmembrane region" description="Helical" evidence="6">
    <location>
        <begin position="750"/>
        <end position="770"/>
    </location>
</feature>
<evidence type="ECO:0000256" key="5">
    <source>
        <dbReference type="ARBA" id="ARBA00023136"/>
    </source>
</evidence>
<keyword evidence="3 6" id="KW-0812">Transmembrane</keyword>
<name>A0A1E5T085_9BACT</name>
<organism evidence="9 10">
    <name type="scientific">Roseivirga misakiensis</name>
    <dbReference type="NCBI Taxonomy" id="1563681"/>
    <lineage>
        <taxon>Bacteria</taxon>
        <taxon>Pseudomonadati</taxon>
        <taxon>Bacteroidota</taxon>
        <taxon>Cytophagia</taxon>
        <taxon>Cytophagales</taxon>
        <taxon>Roseivirgaceae</taxon>
        <taxon>Roseivirga</taxon>
    </lineage>
</organism>
<feature type="transmembrane region" description="Helical" evidence="6">
    <location>
        <begin position="20"/>
        <end position="41"/>
    </location>
</feature>
<dbReference type="GO" id="GO:0022857">
    <property type="term" value="F:transmembrane transporter activity"/>
    <property type="evidence" value="ECO:0007669"/>
    <property type="project" value="TreeGrafter"/>
</dbReference>
<feature type="transmembrane region" description="Helical" evidence="6">
    <location>
        <begin position="708"/>
        <end position="734"/>
    </location>
</feature>
<feature type="transmembrane region" description="Helical" evidence="6">
    <location>
        <begin position="287"/>
        <end position="306"/>
    </location>
</feature>
<dbReference type="RefSeq" id="WP_069836271.1">
    <property type="nucleotide sequence ID" value="NZ_MDGQ01000005.1"/>
</dbReference>
<protein>
    <recommendedName>
        <fullName evidence="11">ABC3 transporter permease protein domain-containing protein</fullName>
    </recommendedName>
</protein>
<evidence type="ECO:0000256" key="6">
    <source>
        <dbReference type="SAM" id="Phobius"/>
    </source>
</evidence>